<dbReference type="InterPro" id="IPR001646">
    <property type="entry name" value="5peptide_repeat"/>
</dbReference>
<dbReference type="Pfam" id="PF00805">
    <property type="entry name" value="Pentapeptide"/>
    <property type="match status" value="2"/>
</dbReference>
<keyword evidence="1" id="KW-1133">Transmembrane helix</keyword>
<keyword evidence="1" id="KW-0812">Transmembrane</keyword>
<organism evidence="2 3">
    <name type="scientific">Actinomadura decatromicini</name>
    <dbReference type="NCBI Taxonomy" id="2604572"/>
    <lineage>
        <taxon>Bacteria</taxon>
        <taxon>Bacillati</taxon>
        <taxon>Actinomycetota</taxon>
        <taxon>Actinomycetes</taxon>
        <taxon>Streptosporangiales</taxon>
        <taxon>Thermomonosporaceae</taxon>
        <taxon>Actinomadura</taxon>
    </lineage>
</organism>
<evidence type="ECO:0000256" key="1">
    <source>
        <dbReference type="SAM" id="Phobius"/>
    </source>
</evidence>
<proteinExistence type="predicted"/>
<dbReference type="InterPro" id="IPR051082">
    <property type="entry name" value="Pentapeptide-BTB/POZ_domain"/>
</dbReference>
<dbReference type="PANTHER" id="PTHR14136">
    <property type="entry name" value="BTB_POZ DOMAIN-CONTAINING PROTEIN KCTD9"/>
    <property type="match status" value="1"/>
</dbReference>
<evidence type="ECO:0000313" key="2">
    <source>
        <dbReference type="EMBL" id="TYK53406.1"/>
    </source>
</evidence>
<protein>
    <submittedName>
        <fullName evidence="2">Pentapeptide repeat-containing protein</fullName>
    </submittedName>
</protein>
<dbReference type="Proteomes" id="UP000323505">
    <property type="component" value="Unassembled WGS sequence"/>
</dbReference>
<accession>A0A5D3FZN3</accession>
<sequence>MELVERAREQRGQRRHQWINSLVLLAGVVLGGGSLLATAQTLRTGQAELRTSRDNVRALQEGQVTERYAQAVEQLGSGRREVRAAAVYALERVAKDSPRDRLAIRDVLAVFVREHVRLKHAPLPRFPDAPDTDVAAAMAVVARRPADPYGAPRMDLHRIGVPVLRLTSPASLAGADLAGSDLRGAHLDHVELRGANLELAELPGAELPGADLRGADLRGADLTGVQLPGVLLAGADLSDTVLTEVKLSGVDLRGVNLRGADLRGAELDGADLRGANLRGVQPTVQTRIRKSAKVDGTTRFGPDPSS</sequence>
<dbReference type="PANTHER" id="PTHR14136:SF17">
    <property type="entry name" value="BTB_POZ DOMAIN-CONTAINING PROTEIN KCTD9"/>
    <property type="match status" value="1"/>
</dbReference>
<name>A0A5D3FZN3_9ACTN</name>
<keyword evidence="3" id="KW-1185">Reference proteome</keyword>
<dbReference type="Gene3D" id="2.160.20.80">
    <property type="entry name" value="E3 ubiquitin-protein ligase SopA"/>
    <property type="match status" value="1"/>
</dbReference>
<keyword evidence="1" id="KW-0472">Membrane</keyword>
<gene>
    <name evidence="2" type="ORF">FXF68_06815</name>
</gene>
<comment type="caution">
    <text evidence="2">The sequence shown here is derived from an EMBL/GenBank/DDBJ whole genome shotgun (WGS) entry which is preliminary data.</text>
</comment>
<dbReference type="EMBL" id="VSRQ01000001">
    <property type="protein sequence ID" value="TYK53406.1"/>
    <property type="molecule type" value="Genomic_DNA"/>
</dbReference>
<reference evidence="2 3" key="1">
    <citation type="submission" date="2019-08" db="EMBL/GenBank/DDBJ databases">
        <title>Actinomadura sp. nov. CYP1-5 isolated from mountain soil.</title>
        <authorList>
            <person name="Songsumanus A."/>
            <person name="Kuncharoen N."/>
            <person name="Kudo T."/>
            <person name="Yuki M."/>
            <person name="Igarashi Y."/>
            <person name="Tanasupawat S."/>
        </authorList>
    </citation>
    <scope>NUCLEOTIDE SEQUENCE [LARGE SCALE GENOMIC DNA]</scope>
    <source>
        <strain evidence="2 3">CYP1-5</strain>
    </source>
</reference>
<dbReference type="AlphaFoldDB" id="A0A5D3FZN3"/>
<feature type="transmembrane region" description="Helical" evidence="1">
    <location>
        <begin position="21"/>
        <end position="42"/>
    </location>
</feature>
<evidence type="ECO:0000313" key="3">
    <source>
        <dbReference type="Proteomes" id="UP000323505"/>
    </source>
</evidence>
<dbReference type="SUPFAM" id="SSF141571">
    <property type="entry name" value="Pentapeptide repeat-like"/>
    <property type="match status" value="1"/>
</dbReference>